<dbReference type="Proteomes" id="UP000216147">
    <property type="component" value="Unassembled WGS sequence"/>
</dbReference>
<evidence type="ECO:0000313" key="3">
    <source>
        <dbReference type="EMBL" id="OYX55078.1"/>
    </source>
</evidence>
<sequence length="204" mass="22256">MLTLFHAPQSRSSRIIWLIEELGADARIEYCEIAHRNGQKVGEPDVKNPHPDGKVPALTHDGALITESAAVALYLTDLFPEVGLGALPGSPERGPLLTWLAWAAGELEPAVWSRMTGEADRDPMAKARYEAAVGRLLETLWEGPWLMGDRFTVADVMIGSSLGWARFAFPDSPLLDAYAERLAQRPARIRADARDAANAVMEAA</sequence>
<evidence type="ECO:0000259" key="1">
    <source>
        <dbReference type="PROSITE" id="PS50404"/>
    </source>
</evidence>
<dbReference type="PANTHER" id="PTHR44051:SF21">
    <property type="entry name" value="GLUTATHIONE S-TRANSFERASE FAMILY PROTEIN"/>
    <property type="match status" value="1"/>
</dbReference>
<dbReference type="SUPFAM" id="SSF47616">
    <property type="entry name" value="GST C-terminal domain-like"/>
    <property type="match status" value="1"/>
</dbReference>
<organism evidence="3 4">
    <name type="scientific">Brevundimonas subvibrioides</name>
    <dbReference type="NCBI Taxonomy" id="74313"/>
    <lineage>
        <taxon>Bacteria</taxon>
        <taxon>Pseudomonadati</taxon>
        <taxon>Pseudomonadota</taxon>
        <taxon>Alphaproteobacteria</taxon>
        <taxon>Caulobacterales</taxon>
        <taxon>Caulobacteraceae</taxon>
        <taxon>Brevundimonas</taxon>
    </lineage>
</organism>
<dbReference type="EMBL" id="NCEQ01000017">
    <property type="protein sequence ID" value="OYX55078.1"/>
    <property type="molecule type" value="Genomic_DNA"/>
</dbReference>
<dbReference type="PROSITE" id="PS50404">
    <property type="entry name" value="GST_NTER"/>
    <property type="match status" value="1"/>
</dbReference>
<dbReference type="AlphaFoldDB" id="A0A258HFI0"/>
<dbReference type="InterPro" id="IPR040079">
    <property type="entry name" value="Glutathione_S-Trfase"/>
</dbReference>
<feature type="domain" description="GST C-terminal" evidence="2">
    <location>
        <begin position="89"/>
        <end position="204"/>
    </location>
</feature>
<dbReference type="InterPro" id="IPR010987">
    <property type="entry name" value="Glutathione-S-Trfase_C-like"/>
</dbReference>
<dbReference type="SFLD" id="SFLDG01150">
    <property type="entry name" value="Main.1:_Beta-like"/>
    <property type="match status" value="1"/>
</dbReference>
<comment type="caution">
    <text evidence="3">The sequence shown here is derived from an EMBL/GenBank/DDBJ whole genome shotgun (WGS) entry which is preliminary data.</text>
</comment>
<dbReference type="InterPro" id="IPR004045">
    <property type="entry name" value="Glutathione_S-Trfase_N"/>
</dbReference>
<evidence type="ECO:0000259" key="2">
    <source>
        <dbReference type="PROSITE" id="PS50405"/>
    </source>
</evidence>
<dbReference type="InterPro" id="IPR036282">
    <property type="entry name" value="Glutathione-S-Trfase_C_sf"/>
</dbReference>
<dbReference type="Gene3D" id="1.20.1050.10">
    <property type="match status" value="1"/>
</dbReference>
<evidence type="ECO:0000313" key="4">
    <source>
        <dbReference type="Proteomes" id="UP000216147"/>
    </source>
</evidence>
<dbReference type="SFLD" id="SFLDS00019">
    <property type="entry name" value="Glutathione_Transferase_(cytos"/>
    <property type="match status" value="1"/>
</dbReference>
<dbReference type="PROSITE" id="PS50405">
    <property type="entry name" value="GST_CTER"/>
    <property type="match status" value="1"/>
</dbReference>
<dbReference type="InterPro" id="IPR036249">
    <property type="entry name" value="Thioredoxin-like_sf"/>
</dbReference>
<dbReference type="Gene3D" id="3.40.30.10">
    <property type="entry name" value="Glutaredoxin"/>
    <property type="match status" value="1"/>
</dbReference>
<dbReference type="Pfam" id="PF13410">
    <property type="entry name" value="GST_C_2"/>
    <property type="match status" value="1"/>
</dbReference>
<protein>
    <submittedName>
        <fullName evidence="3">Glutathione S-transferase</fullName>
    </submittedName>
</protein>
<dbReference type="GO" id="GO:0016740">
    <property type="term" value="F:transferase activity"/>
    <property type="evidence" value="ECO:0007669"/>
    <property type="project" value="UniProtKB-KW"/>
</dbReference>
<dbReference type="PANTHER" id="PTHR44051">
    <property type="entry name" value="GLUTATHIONE S-TRANSFERASE-RELATED"/>
    <property type="match status" value="1"/>
</dbReference>
<proteinExistence type="predicted"/>
<reference evidence="3 4" key="1">
    <citation type="submission" date="2017-03" db="EMBL/GenBank/DDBJ databases">
        <title>Lifting the veil on microbial sulfur biogeochemistry in mining wastewaters.</title>
        <authorList>
            <person name="Kantor R.S."/>
            <person name="Colenbrander Nelson T."/>
            <person name="Marshall S."/>
            <person name="Bennett D."/>
            <person name="Apte S."/>
            <person name="Camacho D."/>
            <person name="Thomas B.C."/>
            <person name="Warren L.A."/>
            <person name="Banfield J.F."/>
        </authorList>
    </citation>
    <scope>NUCLEOTIDE SEQUENCE [LARGE SCALE GENOMIC DNA]</scope>
    <source>
        <strain evidence="3">32-68-21</strain>
    </source>
</reference>
<keyword evidence="3" id="KW-0808">Transferase</keyword>
<dbReference type="Pfam" id="PF02798">
    <property type="entry name" value="GST_N"/>
    <property type="match status" value="1"/>
</dbReference>
<dbReference type="SFLD" id="SFLDG00358">
    <property type="entry name" value="Main_(cytGST)"/>
    <property type="match status" value="1"/>
</dbReference>
<name>A0A258HFI0_9CAUL</name>
<dbReference type="SUPFAM" id="SSF52833">
    <property type="entry name" value="Thioredoxin-like"/>
    <property type="match status" value="1"/>
</dbReference>
<dbReference type="CDD" id="cd03207">
    <property type="entry name" value="GST_C_8"/>
    <property type="match status" value="1"/>
</dbReference>
<gene>
    <name evidence="3" type="ORF">B7Y86_14580</name>
</gene>
<dbReference type="CDD" id="cd03046">
    <property type="entry name" value="GST_N_GTT1_like"/>
    <property type="match status" value="1"/>
</dbReference>
<accession>A0A258HFI0</accession>
<feature type="domain" description="GST N-terminal" evidence="1">
    <location>
        <begin position="1"/>
        <end position="83"/>
    </location>
</feature>